<reference evidence="1" key="1">
    <citation type="submission" date="2021-10" db="EMBL/GenBank/DDBJ databases">
        <title>Melipona bicolor Genome sequencing and assembly.</title>
        <authorList>
            <person name="Araujo N.S."/>
            <person name="Arias M.C."/>
        </authorList>
    </citation>
    <scope>NUCLEOTIDE SEQUENCE</scope>
    <source>
        <strain evidence="1">USP_2M_L1-L4_2017</strain>
        <tissue evidence="1">Whole body</tissue>
    </source>
</reference>
<protein>
    <submittedName>
        <fullName evidence="1">Uncharacterized protein</fullName>
    </submittedName>
</protein>
<organism evidence="1 2">
    <name type="scientific">Melipona bicolor</name>
    <dbReference type="NCBI Taxonomy" id="60889"/>
    <lineage>
        <taxon>Eukaryota</taxon>
        <taxon>Metazoa</taxon>
        <taxon>Ecdysozoa</taxon>
        <taxon>Arthropoda</taxon>
        <taxon>Hexapoda</taxon>
        <taxon>Insecta</taxon>
        <taxon>Pterygota</taxon>
        <taxon>Neoptera</taxon>
        <taxon>Endopterygota</taxon>
        <taxon>Hymenoptera</taxon>
        <taxon>Apocrita</taxon>
        <taxon>Aculeata</taxon>
        <taxon>Apoidea</taxon>
        <taxon>Anthophila</taxon>
        <taxon>Apidae</taxon>
        <taxon>Melipona</taxon>
    </lineage>
</organism>
<dbReference type="Proteomes" id="UP001177670">
    <property type="component" value="Unassembled WGS sequence"/>
</dbReference>
<proteinExistence type="predicted"/>
<gene>
    <name evidence="1" type="ORF">K0M31_000843</name>
</gene>
<evidence type="ECO:0000313" key="2">
    <source>
        <dbReference type="Proteomes" id="UP001177670"/>
    </source>
</evidence>
<accession>A0AA40KX40</accession>
<name>A0AA40KX40_9HYME</name>
<evidence type="ECO:0000313" key="1">
    <source>
        <dbReference type="EMBL" id="KAK1136279.1"/>
    </source>
</evidence>
<comment type="caution">
    <text evidence="1">The sequence shown here is derived from an EMBL/GenBank/DDBJ whole genome shotgun (WGS) entry which is preliminary data.</text>
</comment>
<feature type="non-terminal residue" evidence="1">
    <location>
        <position position="1"/>
    </location>
</feature>
<keyword evidence="2" id="KW-1185">Reference proteome</keyword>
<sequence length="71" mass="7712">GEKKEVNFVEAKLFDSTIRRLTRAAGQRYAIVVNPATRTDACPVGSRSDTSVQVRNTADANTDDLFPASLV</sequence>
<dbReference type="AlphaFoldDB" id="A0AA40KX40"/>
<dbReference type="EMBL" id="JAHYIQ010000001">
    <property type="protein sequence ID" value="KAK1136279.1"/>
    <property type="molecule type" value="Genomic_DNA"/>
</dbReference>